<name>A0A6J8CTR6_MYTCO</name>
<dbReference type="EMBL" id="CACVKT020005969">
    <property type="protein sequence ID" value="CAC5398819.1"/>
    <property type="molecule type" value="Genomic_DNA"/>
</dbReference>
<accession>A0A6J8CTR6</accession>
<evidence type="ECO:0000313" key="2">
    <source>
        <dbReference type="Proteomes" id="UP000507470"/>
    </source>
</evidence>
<evidence type="ECO:0000313" key="1">
    <source>
        <dbReference type="EMBL" id="CAC5398819.1"/>
    </source>
</evidence>
<dbReference type="Proteomes" id="UP000507470">
    <property type="component" value="Unassembled WGS sequence"/>
</dbReference>
<gene>
    <name evidence="1" type="ORF">MCOR_33152</name>
</gene>
<keyword evidence="2" id="KW-1185">Reference proteome</keyword>
<dbReference type="AlphaFoldDB" id="A0A6J8CTR6"/>
<sequence length="168" mass="19172">MPGNIHPILRIKHQSPRYSKRVPTKIKLLTGTYILQPLRYKIYKEGTEDHCIACDCKEETLEHLLIECEAWNYLRDPILQTIKNLLTANGGVREEDLTCEMTIQVLIDITKIQKIYSHIWPDVSNRIPIKKATVPHTQCTISTGDEIPSKEKGRLRVGARMGGAARNN</sequence>
<reference evidence="1 2" key="1">
    <citation type="submission" date="2020-06" db="EMBL/GenBank/DDBJ databases">
        <authorList>
            <person name="Li R."/>
            <person name="Bekaert M."/>
        </authorList>
    </citation>
    <scope>NUCLEOTIDE SEQUENCE [LARGE SCALE GENOMIC DNA]</scope>
    <source>
        <strain evidence="2">wild</strain>
    </source>
</reference>
<proteinExistence type="predicted"/>
<evidence type="ECO:0008006" key="3">
    <source>
        <dbReference type="Google" id="ProtNLM"/>
    </source>
</evidence>
<organism evidence="1 2">
    <name type="scientific">Mytilus coruscus</name>
    <name type="common">Sea mussel</name>
    <dbReference type="NCBI Taxonomy" id="42192"/>
    <lineage>
        <taxon>Eukaryota</taxon>
        <taxon>Metazoa</taxon>
        <taxon>Spiralia</taxon>
        <taxon>Lophotrochozoa</taxon>
        <taxon>Mollusca</taxon>
        <taxon>Bivalvia</taxon>
        <taxon>Autobranchia</taxon>
        <taxon>Pteriomorphia</taxon>
        <taxon>Mytilida</taxon>
        <taxon>Mytiloidea</taxon>
        <taxon>Mytilidae</taxon>
        <taxon>Mytilinae</taxon>
        <taxon>Mytilus</taxon>
    </lineage>
</organism>
<protein>
    <recommendedName>
        <fullName evidence="3">Reverse transcriptase zinc-binding domain-containing protein</fullName>
    </recommendedName>
</protein>
<dbReference type="OrthoDB" id="6100900at2759"/>